<dbReference type="InterPro" id="IPR057693">
    <property type="entry name" value="DUF7933"/>
</dbReference>
<sequence length="636" mass="67234">MNKAIIMLLAGLTAGSSAVCTAAELGAPPALRAYAGIDDDRSATFDDAYASFDLRSLSNWPTGFTVVESLPIGLAAERFQNYGMGAFIDDSFGLQFLLGPGGRFAALDTGNGALTPLNERLQPADQPWLWCYQTMATPCWSSLQWDATTRTLFAMAIDPWNAPYSSRVYTIDPVAGTAHPVGEPLPGTIVRPMAIDPHGRMVGYDELSGRLLEIDKRSGAYETIGMLDLAPTIPEGVMLPGADLGFSADGTLWLVGTKWDFETDPTSTHYHSYAFRVDRQTARGTLVGDAGLVNVHALSIADANRGPDVLFAEGFNGADAYDFRLAVDIAEPAVVPAGEATPLLLRLSNLGSGEIVLTEPWTITLPASVGVADVPAVHSDCPDAFVRADAGANQVEVRAGMRVRSELTCTIEFAIRATEPGSHTITVPEGTVRTQNGGNGNTATAVFVAGPALVSPVLYDQIRYIGEGGGAYAVRWDAGVGPGPDWSSEGADDFSVDGAGWTITEVQLIGGAASQQVDLAIYPDVGGLPGDTPACAWPATPFTYPPDGPRALVSAPLPTPCVLAPGDYWLGVSFVNDYSFWQPNLPISGRQAVWRNPGGAVLAQVAPCPTWNTLTYCLGAIQQGKDFSFRLIGTRS</sequence>
<reference evidence="3 4" key="1">
    <citation type="submission" date="2017-08" db="EMBL/GenBank/DDBJ databases">
        <title>Infants hospitalized years apart are colonized by the same room-sourced microbial strains.</title>
        <authorList>
            <person name="Brooks B."/>
            <person name="Olm M.R."/>
            <person name="Firek B.A."/>
            <person name="Baker R."/>
            <person name="Thomas B.C."/>
            <person name="Morowitz M.J."/>
            <person name="Banfield J.F."/>
        </authorList>
    </citation>
    <scope>NUCLEOTIDE SEQUENCE [LARGE SCALE GENOMIC DNA]</scope>
    <source>
        <strain evidence="3">S2_005_003_R2_42</strain>
    </source>
</reference>
<accession>A0A2W5KMT5</accession>
<dbReference type="EMBL" id="QFPO01000004">
    <property type="protein sequence ID" value="PZQ17339.1"/>
    <property type="molecule type" value="Genomic_DNA"/>
</dbReference>
<evidence type="ECO:0000313" key="3">
    <source>
        <dbReference type="EMBL" id="PZQ17339.1"/>
    </source>
</evidence>
<dbReference type="AlphaFoldDB" id="A0A2W5KMT5"/>
<dbReference type="Pfam" id="PF25564">
    <property type="entry name" value="DUF7933"/>
    <property type="match status" value="1"/>
</dbReference>
<evidence type="ECO:0000256" key="1">
    <source>
        <dbReference type="SAM" id="SignalP"/>
    </source>
</evidence>
<dbReference type="SUPFAM" id="SSF63829">
    <property type="entry name" value="Calcium-dependent phosphotriesterase"/>
    <property type="match status" value="1"/>
</dbReference>
<feature type="signal peptide" evidence="1">
    <location>
        <begin position="1"/>
        <end position="22"/>
    </location>
</feature>
<comment type="caution">
    <text evidence="3">The sequence shown here is derived from an EMBL/GenBank/DDBJ whole genome shotgun (WGS) entry which is preliminary data.</text>
</comment>
<organism evidence="3 4">
    <name type="scientific">Rhodanobacter denitrificans</name>
    <dbReference type="NCBI Taxonomy" id="666685"/>
    <lineage>
        <taxon>Bacteria</taxon>
        <taxon>Pseudomonadati</taxon>
        <taxon>Pseudomonadota</taxon>
        <taxon>Gammaproteobacteria</taxon>
        <taxon>Lysobacterales</taxon>
        <taxon>Rhodanobacteraceae</taxon>
        <taxon>Rhodanobacter</taxon>
    </lineage>
</organism>
<keyword evidence="1" id="KW-0732">Signal</keyword>
<feature type="chain" id="PRO_5016034377" description="DUF7933 domain-containing protein" evidence="1">
    <location>
        <begin position="23"/>
        <end position="636"/>
    </location>
</feature>
<dbReference type="Proteomes" id="UP000249046">
    <property type="component" value="Unassembled WGS sequence"/>
</dbReference>
<evidence type="ECO:0000259" key="2">
    <source>
        <dbReference type="Pfam" id="PF25564"/>
    </source>
</evidence>
<protein>
    <recommendedName>
        <fullName evidence="2">DUF7933 domain-containing protein</fullName>
    </recommendedName>
</protein>
<name>A0A2W5KMT5_9GAMM</name>
<feature type="domain" description="DUF7933" evidence="2">
    <location>
        <begin position="331"/>
        <end position="446"/>
    </location>
</feature>
<gene>
    <name evidence="3" type="ORF">DI564_05885</name>
</gene>
<evidence type="ECO:0000313" key="4">
    <source>
        <dbReference type="Proteomes" id="UP000249046"/>
    </source>
</evidence>
<proteinExistence type="predicted"/>